<keyword evidence="6" id="KW-1015">Disulfide bond</keyword>
<dbReference type="PROSITE" id="PS00639">
    <property type="entry name" value="THIOL_PROTEASE_HIS"/>
    <property type="match status" value="1"/>
</dbReference>
<dbReference type="PANTHER" id="PTHR12411">
    <property type="entry name" value="CYSTEINE PROTEASE FAMILY C1-RELATED"/>
    <property type="match status" value="1"/>
</dbReference>
<reference evidence="10 11" key="1">
    <citation type="journal article" date="2018" name="Sci. Rep.">
        <title>Genomic signatures of local adaptation to the degree of environmental predictability in rotifers.</title>
        <authorList>
            <person name="Franch-Gras L."/>
            <person name="Hahn C."/>
            <person name="Garcia-Roger E.M."/>
            <person name="Carmona M.J."/>
            <person name="Serra M."/>
            <person name="Gomez A."/>
        </authorList>
    </citation>
    <scope>NUCLEOTIDE SEQUENCE [LARGE SCALE GENOMIC DNA]</scope>
    <source>
        <strain evidence="10">HYR1</strain>
    </source>
</reference>
<comment type="similarity">
    <text evidence="1">Belongs to the peptidase C1 family.</text>
</comment>
<feature type="domain" description="Cathepsin propeptide inhibitor" evidence="9">
    <location>
        <begin position="27"/>
        <end position="87"/>
    </location>
</feature>
<dbReference type="Gene3D" id="3.90.70.10">
    <property type="entry name" value="Cysteine proteinases"/>
    <property type="match status" value="1"/>
</dbReference>
<dbReference type="InterPro" id="IPR000169">
    <property type="entry name" value="Pept_cys_AS"/>
</dbReference>
<proteinExistence type="inferred from homology"/>
<dbReference type="PROSITE" id="PS00640">
    <property type="entry name" value="THIOL_PROTEASE_ASN"/>
    <property type="match status" value="1"/>
</dbReference>
<evidence type="ECO:0000256" key="1">
    <source>
        <dbReference type="ARBA" id="ARBA00008455"/>
    </source>
</evidence>
<keyword evidence="2" id="KW-0645">Protease</keyword>
<dbReference type="InterPro" id="IPR000668">
    <property type="entry name" value="Peptidase_C1A_C"/>
</dbReference>
<protein>
    <submittedName>
        <fullName evidence="10">Cathepsin L</fullName>
    </submittedName>
</protein>
<name>A0A3M7RWA1_BRAPC</name>
<dbReference type="AlphaFoldDB" id="A0A3M7RWA1"/>
<dbReference type="InterPro" id="IPR013201">
    <property type="entry name" value="Prot_inhib_I29"/>
</dbReference>
<dbReference type="Proteomes" id="UP000276133">
    <property type="component" value="Unassembled WGS sequence"/>
</dbReference>
<feature type="domain" description="Peptidase C1A papain C-terminal" evidence="8">
    <location>
        <begin position="119"/>
        <end position="330"/>
    </location>
</feature>
<dbReference type="InterPro" id="IPR025661">
    <property type="entry name" value="Pept_asp_AS"/>
</dbReference>
<evidence type="ECO:0000256" key="2">
    <source>
        <dbReference type="ARBA" id="ARBA00022670"/>
    </source>
</evidence>
<keyword evidence="3" id="KW-0378">Hydrolase</keyword>
<keyword evidence="7" id="KW-0732">Signal</keyword>
<keyword evidence="4" id="KW-0788">Thiol protease</keyword>
<evidence type="ECO:0000313" key="11">
    <source>
        <dbReference type="Proteomes" id="UP000276133"/>
    </source>
</evidence>
<gene>
    <name evidence="10" type="ORF">BpHYR1_001402</name>
</gene>
<evidence type="ECO:0000313" key="10">
    <source>
        <dbReference type="EMBL" id="RNA27796.1"/>
    </source>
</evidence>
<dbReference type="SMART" id="SM00645">
    <property type="entry name" value="Pept_C1"/>
    <property type="match status" value="1"/>
</dbReference>
<accession>A0A3M7RWA1</accession>
<dbReference type="FunFam" id="3.90.70.10:FF:000006">
    <property type="entry name" value="Cathepsin S"/>
    <property type="match status" value="1"/>
</dbReference>
<dbReference type="PROSITE" id="PS00139">
    <property type="entry name" value="THIOL_PROTEASE_CYS"/>
    <property type="match status" value="1"/>
</dbReference>
<evidence type="ECO:0000256" key="4">
    <source>
        <dbReference type="ARBA" id="ARBA00022807"/>
    </source>
</evidence>
<evidence type="ECO:0000259" key="9">
    <source>
        <dbReference type="SMART" id="SM00848"/>
    </source>
</evidence>
<keyword evidence="11" id="KW-1185">Reference proteome</keyword>
<dbReference type="GO" id="GO:0006508">
    <property type="term" value="P:proteolysis"/>
    <property type="evidence" value="ECO:0007669"/>
    <property type="project" value="UniProtKB-KW"/>
</dbReference>
<feature type="chain" id="PRO_5018789827" evidence="7">
    <location>
        <begin position="18"/>
        <end position="332"/>
    </location>
</feature>
<dbReference type="InterPro" id="IPR013128">
    <property type="entry name" value="Peptidase_C1A"/>
</dbReference>
<dbReference type="InterPro" id="IPR039417">
    <property type="entry name" value="Peptidase_C1A_papain-like"/>
</dbReference>
<evidence type="ECO:0000256" key="7">
    <source>
        <dbReference type="SAM" id="SignalP"/>
    </source>
</evidence>
<dbReference type="Pfam" id="PF00112">
    <property type="entry name" value="Peptidase_C1"/>
    <property type="match status" value="1"/>
</dbReference>
<dbReference type="OrthoDB" id="10253408at2759"/>
<dbReference type="SUPFAM" id="SSF54001">
    <property type="entry name" value="Cysteine proteinases"/>
    <property type="match status" value="1"/>
</dbReference>
<feature type="signal peptide" evidence="7">
    <location>
        <begin position="1"/>
        <end position="17"/>
    </location>
</feature>
<dbReference type="SMART" id="SM00848">
    <property type="entry name" value="Inhibitor_I29"/>
    <property type="match status" value="1"/>
</dbReference>
<dbReference type="Pfam" id="PF08246">
    <property type="entry name" value="Inhibitor_I29"/>
    <property type="match status" value="1"/>
</dbReference>
<dbReference type="STRING" id="10195.A0A3M7RWA1"/>
<dbReference type="EMBL" id="REGN01002490">
    <property type="protein sequence ID" value="RNA27796.1"/>
    <property type="molecule type" value="Genomic_DNA"/>
</dbReference>
<evidence type="ECO:0000256" key="5">
    <source>
        <dbReference type="ARBA" id="ARBA00023145"/>
    </source>
</evidence>
<dbReference type="CDD" id="cd02248">
    <property type="entry name" value="Peptidase_C1A"/>
    <property type="match status" value="1"/>
</dbReference>
<dbReference type="PRINTS" id="PR00705">
    <property type="entry name" value="PAPAIN"/>
</dbReference>
<evidence type="ECO:0000256" key="6">
    <source>
        <dbReference type="ARBA" id="ARBA00023157"/>
    </source>
</evidence>
<evidence type="ECO:0000259" key="8">
    <source>
        <dbReference type="SMART" id="SM00645"/>
    </source>
</evidence>
<comment type="caution">
    <text evidence="10">The sequence shown here is derived from an EMBL/GenBank/DDBJ whole genome shotgun (WGS) entry which is preliminary data.</text>
</comment>
<dbReference type="InterPro" id="IPR025660">
    <property type="entry name" value="Pept_his_AS"/>
</dbReference>
<sequence>MIFPILSFLIVQGLVLCIDDKIGRQEFIRFKSLYNKKYRNLIEENLRYQLFSLQLDRVVRINTDFNNKRSTYKLAINQYSDLAYNEFLSKRCGLIVPSSMARSAPIAETRKKKLNVGRQIASFDWRDTGHVGLVKDQFDCGGCWAFAATAAIETQWSMYYGKLKNLSEQNLIDCTVGNYGCNGGVMQLAYDYVRKNKGINDDLKYPYVGAGSASCRYKAGFPAANVSGYVQIEKGNEQQLEMAVREYGPVSVGVHASPDFMMYNGGVFNGSDCTNTLNHAVVVVGFNNVHQPNFWIVRNSWGSWWGESGYIRMLKGSNICGIANLATYPIIV</sequence>
<dbReference type="InterPro" id="IPR038765">
    <property type="entry name" value="Papain-like_cys_pep_sf"/>
</dbReference>
<keyword evidence="5" id="KW-0865">Zymogen</keyword>
<evidence type="ECO:0000256" key="3">
    <source>
        <dbReference type="ARBA" id="ARBA00022801"/>
    </source>
</evidence>
<dbReference type="GO" id="GO:0008234">
    <property type="term" value="F:cysteine-type peptidase activity"/>
    <property type="evidence" value="ECO:0007669"/>
    <property type="project" value="UniProtKB-KW"/>
</dbReference>
<organism evidence="10 11">
    <name type="scientific">Brachionus plicatilis</name>
    <name type="common">Marine rotifer</name>
    <name type="synonym">Brachionus muelleri</name>
    <dbReference type="NCBI Taxonomy" id="10195"/>
    <lineage>
        <taxon>Eukaryota</taxon>
        <taxon>Metazoa</taxon>
        <taxon>Spiralia</taxon>
        <taxon>Gnathifera</taxon>
        <taxon>Rotifera</taxon>
        <taxon>Eurotatoria</taxon>
        <taxon>Monogononta</taxon>
        <taxon>Pseudotrocha</taxon>
        <taxon>Ploima</taxon>
        <taxon>Brachionidae</taxon>
        <taxon>Brachionus</taxon>
    </lineage>
</organism>